<reference evidence="2 3" key="1">
    <citation type="journal article" date="2010" name="Nature">
        <title>Metabolic streamlining in an open-ocean nitrogen-fixing cyanobacterium.</title>
        <authorList>
            <person name="Tripp H.J."/>
            <person name="Bench S.R."/>
            <person name="Turk K.A."/>
            <person name="Foster R.A."/>
            <person name="Desany B.A."/>
            <person name="Niazi F."/>
            <person name="Affourtit J.P."/>
            <person name="Zehr J.P."/>
        </authorList>
    </citation>
    <scope>NUCLEOTIDE SEQUENCE [LARGE SCALE GENOMIC DNA]</scope>
    <source>
        <strain evidence="3">ALOHA</strain>
    </source>
</reference>
<dbReference type="PATRIC" id="fig|713887.8.peg.650"/>
<protein>
    <recommendedName>
        <fullName evidence="1">DUF4168 domain-containing protein</fullName>
    </recommendedName>
</protein>
<dbReference type="EMBL" id="CP001842">
    <property type="protein sequence ID" value="ADB95392.1"/>
    <property type="molecule type" value="Genomic_DNA"/>
</dbReference>
<dbReference type="AlphaFoldDB" id="D3EPJ2"/>
<sequence length="135" mass="15165">MSSLITLLGILYGCSLVSTISPSFSQSIMKFSDKDITNYAQIVLKIEDQRQIAYQKIEEITEGLPQEISCDQSYTLKQLPNQAQTIAVKFCNLSKKIAQDSGLSSNKFNSITEKAQKDTTLRKRIQNAMIRARLP</sequence>
<evidence type="ECO:0000313" key="2">
    <source>
        <dbReference type="EMBL" id="ADB95392.1"/>
    </source>
</evidence>
<organism evidence="3">
    <name type="scientific">Atelocyanobacterium thalassa (isolate ALOHA)</name>
    <dbReference type="NCBI Taxonomy" id="1453429"/>
    <lineage>
        <taxon>Bacteria</taxon>
        <taxon>Bacillati</taxon>
        <taxon>Cyanobacteriota</taxon>
        <taxon>Cyanophyceae</taxon>
        <taxon>Oscillatoriophycideae</taxon>
        <taxon>Chroococcales</taxon>
        <taxon>Aphanothecaceae</taxon>
        <taxon>Candidatus Atelocyanobacterium</taxon>
        <taxon>Candidatus Atelocyanobacterium thalassae</taxon>
    </lineage>
</organism>
<keyword evidence="3" id="KW-1185">Reference proteome</keyword>
<gene>
    <name evidence="2" type="ordered locus">UCYN_06960</name>
</gene>
<dbReference type="STRING" id="1453429.UCYN_06960"/>
<name>D3EPJ2_ATETH</name>
<dbReference type="Proteomes" id="UP000001405">
    <property type="component" value="Chromosome"/>
</dbReference>
<proteinExistence type="predicted"/>
<feature type="domain" description="DUF4168" evidence="1">
    <location>
        <begin position="32"/>
        <end position="125"/>
    </location>
</feature>
<accession>D3EPJ2</accession>
<dbReference type="HOGENOM" id="CLU_123293_1_0_3"/>
<dbReference type="Pfam" id="PF13767">
    <property type="entry name" value="DUF4168"/>
    <property type="match status" value="1"/>
</dbReference>
<dbReference type="InterPro" id="IPR025433">
    <property type="entry name" value="DUF4168"/>
</dbReference>
<dbReference type="KEGG" id="cyu:UCYN_06960"/>
<evidence type="ECO:0000313" key="3">
    <source>
        <dbReference type="Proteomes" id="UP000001405"/>
    </source>
</evidence>
<evidence type="ECO:0000259" key="1">
    <source>
        <dbReference type="Pfam" id="PF13767"/>
    </source>
</evidence>